<keyword evidence="3" id="KW-1185">Reference proteome</keyword>
<accession>A0ABN9SB61</accession>
<evidence type="ECO:0000313" key="3">
    <source>
        <dbReference type="Proteomes" id="UP001189429"/>
    </source>
</evidence>
<proteinExistence type="predicted"/>
<feature type="compositionally biased region" description="Basic residues" evidence="1">
    <location>
        <begin position="1"/>
        <end position="14"/>
    </location>
</feature>
<protein>
    <submittedName>
        <fullName evidence="2">Uncharacterized protein</fullName>
    </submittedName>
</protein>
<reference evidence="2" key="1">
    <citation type="submission" date="2023-10" db="EMBL/GenBank/DDBJ databases">
        <authorList>
            <person name="Chen Y."/>
            <person name="Shah S."/>
            <person name="Dougan E. K."/>
            <person name="Thang M."/>
            <person name="Chan C."/>
        </authorList>
    </citation>
    <scope>NUCLEOTIDE SEQUENCE [LARGE SCALE GENOMIC DNA]</scope>
</reference>
<comment type="caution">
    <text evidence="2">The sequence shown here is derived from an EMBL/GenBank/DDBJ whole genome shotgun (WGS) entry which is preliminary data.</text>
</comment>
<dbReference type="EMBL" id="CAUYUJ010010361">
    <property type="protein sequence ID" value="CAK0829201.1"/>
    <property type="molecule type" value="Genomic_DNA"/>
</dbReference>
<feature type="non-terminal residue" evidence="2">
    <location>
        <position position="1"/>
    </location>
</feature>
<name>A0ABN9SB61_9DINO</name>
<evidence type="ECO:0000313" key="2">
    <source>
        <dbReference type="EMBL" id="CAK0829201.1"/>
    </source>
</evidence>
<feature type="region of interest" description="Disordered" evidence="1">
    <location>
        <begin position="1"/>
        <end position="21"/>
    </location>
</feature>
<sequence>EKKKKKLKRSKKKLSLQDKKKEQQLDCLGKHLAAQCCGRELSEGVSRGADDCRFDDTLKVKDIGGVAGAQGDGDSADECRTMSVVTAGTADPSAPASIPMILEADAERLEKLVQLLT</sequence>
<organism evidence="2 3">
    <name type="scientific">Prorocentrum cordatum</name>
    <dbReference type="NCBI Taxonomy" id="2364126"/>
    <lineage>
        <taxon>Eukaryota</taxon>
        <taxon>Sar</taxon>
        <taxon>Alveolata</taxon>
        <taxon>Dinophyceae</taxon>
        <taxon>Prorocentrales</taxon>
        <taxon>Prorocentraceae</taxon>
        <taxon>Prorocentrum</taxon>
    </lineage>
</organism>
<evidence type="ECO:0000256" key="1">
    <source>
        <dbReference type="SAM" id="MobiDB-lite"/>
    </source>
</evidence>
<gene>
    <name evidence="2" type="ORF">PCOR1329_LOCUS28216</name>
</gene>
<feature type="non-terminal residue" evidence="2">
    <location>
        <position position="117"/>
    </location>
</feature>
<dbReference type="Proteomes" id="UP001189429">
    <property type="component" value="Unassembled WGS sequence"/>
</dbReference>